<organism evidence="2 3">
    <name type="scientific">Deinococcus yavapaiensis KR-236</name>
    <dbReference type="NCBI Taxonomy" id="694435"/>
    <lineage>
        <taxon>Bacteria</taxon>
        <taxon>Thermotogati</taxon>
        <taxon>Deinococcota</taxon>
        <taxon>Deinococci</taxon>
        <taxon>Deinococcales</taxon>
        <taxon>Deinococcaceae</taxon>
        <taxon>Deinococcus</taxon>
    </lineage>
</organism>
<dbReference type="RefSeq" id="WP_110887143.1">
    <property type="nucleotide sequence ID" value="NZ_QJSX01000009.1"/>
</dbReference>
<feature type="signal peptide" evidence="1">
    <location>
        <begin position="1"/>
        <end position="20"/>
    </location>
</feature>
<keyword evidence="3" id="KW-1185">Reference proteome</keyword>
<evidence type="ECO:0008006" key="4">
    <source>
        <dbReference type="Google" id="ProtNLM"/>
    </source>
</evidence>
<accession>A0A318SAS8</accession>
<proteinExistence type="predicted"/>
<reference evidence="2 3" key="1">
    <citation type="submission" date="2018-06" db="EMBL/GenBank/DDBJ databases">
        <title>Genomic Encyclopedia of Type Strains, Phase IV (KMG-IV): sequencing the most valuable type-strain genomes for metagenomic binning, comparative biology and taxonomic classification.</title>
        <authorList>
            <person name="Goeker M."/>
        </authorList>
    </citation>
    <scope>NUCLEOTIDE SEQUENCE [LARGE SCALE GENOMIC DNA]</scope>
    <source>
        <strain evidence="2 3">DSM 18048</strain>
    </source>
</reference>
<dbReference type="Proteomes" id="UP000248326">
    <property type="component" value="Unassembled WGS sequence"/>
</dbReference>
<gene>
    <name evidence="2" type="ORF">DES52_109125</name>
</gene>
<evidence type="ECO:0000313" key="3">
    <source>
        <dbReference type="Proteomes" id="UP000248326"/>
    </source>
</evidence>
<name>A0A318SAS8_9DEIO</name>
<sequence>MRRLLAVLVLLAAHAFSAPAGGGETPRGLTVRYSDVGDKAYVPAVTRAWRSARSDLEALGLTLPPVTIRVAKDARDFARATGEAWFVAAVTSGATIHTQRLGALQVRGSLPLTIRHELFHVAQPKTLPRWLAEGLARIFAGQGAAATNAKTGLEHASNAELDRLLADRDERTLNAAYAEATRRAARLVHERGWRGALRWNRS</sequence>
<comment type="caution">
    <text evidence="2">The sequence shown here is derived from an EMBL/GenBank/DDBJ whole genome shotgun (WGS) entry which is preliminary data.</text>
</comment>
<dbReference type="AlphaFoldDB" id="A0A318SAS8"/>
<dbReference type="OrthoDB" id="69841at2"/>
<evidence type="ECO:0000256" key="1">
    <source>
        <dbReference type="SAM" id="SignalP"/>
    </source>
</evidence>
<protein>
    <recommendedName>
        <fullName evidence="4">DUF4157 domain-containing protein</fullName>
    </recommendedName>
</protein>
<dbReference type="EMBL" id="QJSX01000009">
    <property type="protein sequence ID" value="PYE53351.1"/>
    <property type="molecule type" value="Genomic_DNA"/>
</dbReference>
<feature type="chain" id="PRO_5016255564" description="DUF4157 domain-containing protein" evidence="1">
    <location>
        <begin position="21"/>
        <end position="202"/>
    </location>
</feature>
<evidence type="ECO:0000313" key="2">
    <source>
        <dbReference type="EMBL" id="PYE53351.1"/>
    </source>
</evidence>
<keyword evidence="1" id="KW-0732">Signal</keyword>